<keyword evidence="2" id="KW-1185">Reference proteome</keyword>
<evidence type="ECO:0000313" key="2">
    <source>
        <dbReference type="Proteomes" id="UP001143856"/>
    </source>
</evidence>
<proteinExistence type="predicted"/>
<dbReference type="Proteomes" id="UP001143856">
    <property type="component" value="Unassembled WGS sequence"/>
</dbReference>
<dbReference type="EMBL" id="JAPDGR010002984">
    <property type="protein sequence ID" value="KAJ2973283.1"/>
    <property type="molecule type" value="Genomic_DNA"/>
</dbReference>
<accession>A0ACC1N3C3</accession>
<comment type="caution">
    <text evidence="1">The sequence shown here is derived from an EMBL/GenBank/DDBJ whole genome shotgun (WGS) entry which is preliminary data.</text>
</comment>
<sequence>MFAARAVFAAGQRRAFSVSARSLSKVTVLGAAGGIGQPLSLLLKLNPRVSELALYDIRGGPGVAAAAARSLLTQVNYCYLAKPYRPGVRRPVAQFPLPIGRRVSQTKPERVLVQLLPFWFASCLLRYLIVTTSAGRIVFVLVASGLECSLQVCTALYLTTTATPSCCTGRPYLRSHMRPTLLPYSA</sequence>
<name>A0ACC1N3C3_9PEZI</name>
<reference evidence="1" key="1">
    <citation type="submission" date="2022-10" db="EMBL/GenBank/DDBJ databases">
        <title>Genome Sequence of Xylaria curta.</title>
        <authorList>
            <person name="Buettner E."/>
        </authorList>
    </citation>
    <scope>NUCLEOTIDE SEQUENCE</scope>
    <source>
        <strain evidence="1">Babe10</strain>
    </source>
</reference>
<organism evidence="1 2">
    <name type="scientific">Xylaria curta</name>
    <dbReference type="NCBI Taxonomy" id="42375"/>
    <lineage>
        <taxon>Eukaryota</taxon>
        <taxon>Fungi</taxon>
        <taxon>Dikarya</taxon>
        <taxon>Ascomycota</taxon>
        <taxon>Pezizomycotina</taxon>
        <taxon>Sordariomycetes</taxon>
        <taxon>Xylariomycetidae</taxon>
        <taxon>Xylariales</taxon>
        <taxon>Xylariaceae</taxon>
        <taxon>Xylaria</taxon>
    </lineage>
</organism>
<gene>
    <name evidence="1" type="ORF">NUW58_g8974</name>
</gene>
<protein>
    <submittedName>
        <fullName evidence="1">Uncharacterized protein</fullName>
    </submittedName>
</protein>
<evidence type="ECO:0000313" key="1">
    <source>
        <dbReference type="EMBL" id="KAJ2973283.1"/>
    </source>
</evidence>